<evidence type="ECO:0000256" key="1">
    <source>
        <dbReference type="SAM" id="MobiDB-lite"/>
    </source>
</evidence>
<dbReference type="RefSeq" id="WP_215795800.1">
    <property type="nucleotide sequence ID" value="NZ_JAHKKG010000021.1"/>
</dbReference>
<proteinExistence type="predicted"/>
<protein>
    <submittedName>
        <fullName evidence="2">Uncharacterized protein</fullName>
    </submittedName>
</protein>
<feature type="region of interest" description="Disordered" evidence="1">
    <location>
        <begin position="76"/>
        <end position="123"/>
    </location>
</feature>
<sequence length="195" mass="19598">MASYPRALAMAALQATLSGTWIAAGDLSPARRRLTRAGAVAVIGAIGYAVSPSSSSSSSAPDGPVSLRLVAPGSEHSLGIAAPDPTSGDPAAPIDPASPGHPASPKSLASPSGPASSEPDGSFDKRKAVLAAGVMGLSVAALAGRRVLEKRWRARLASAGHAHPTRALAVRMAGVEFAVQLALQLADMRKADKAR</sequence>
<dbReference type="EMBL" id="JAHKKG010000021">
    <property type="protein sequence ID" value="MBU2670567.1"/>
    <property type="molecule type" value="Genomic_DNA"/>
</dbReference>
<dbReference type="Proteomes" id="UP001519654">
    <property type="component" value="Unassembled WGS sequence"/>
</dbReference>
<accession>A0ABS5Z4G8</accession>
<keyword evidence="3" id="KW-1185">Reference proteome</keyword>
<evidence type="ECO:0000313" key="2">
    <source>
        <dbReference type="EMBL" id="MBU2670567.1"/>
    </source>
</evidence>
<organism evidence="2 3">
    <name type="scientific">Paractinoplanes bogorensis</name>
    <dbReference type="NCBI Taxonomy" id="1610840"/>
    <lineage>
        <taxon>Bacteria</taxon>
        <taxon>Bacillati</taxon>
        <taxon>Actinomycetota</taxon>
        <taxon>Actinomycetes</taxon>
        <taxon>Micromonosporales</taxon>
        <taxon>Micromonosporaceae</taxon>
        <taxon>Paractinoplanes</taxon>
    </lineage>
</organism>
<reference evidence="2 3" key="1">
    <citation type="submission" date="2021-06" db="EMBL/GenBank/DDBJ databases">
        <title>Actinoplanes lichenicola sp. nov., and Actinoplanes ovalisporus sp. nov., isolated from lichen in Thailand.</title>
        <authorList>
            <person name="Saeng-In P."/>
            <person name="Kanchanasin P."/>
            <person name="Yuki M."/>
            <person name="Kudo T."/>
            <person name="Ohkuma M."/>
            <person name="Phongsopitanun W."/>
            <person name="Tanasupawat S."/>
        </authorList>
    </citation>
    <scope>NUCLEOTIDE SEQUENCE [LARGE SCALE GENOMIC DNA]</scope>
    <source>
        <strain evidence="2 3">NBRC 110975</strain>
    </source>
</reference>
<evidence type="ECO:0000313" key="3">
    <source>
        <dbReference type="Proteomes" id="UP001519654"/>
    </source>
</evidence>
<gene>
    <name evidence="2" type="ORF">KOI35_44415</name>
</gene>
<comment type="caution">
    <text evidence="2">The sequence shown here is derived from an EMBL/GenBank/DDBJ whole genome shotgun (WGS) entry which is preliminary data.</text>
</comment>
<name>A0ABS5Z4G8_9ACTN</name>